<dbReference type="InterPro" id="IPR001398">
    <property type="entry name" value="Macrophage_inhib_fac"/>
</dbReference>
<gene>
    <name evidence="2" type="ORF">HOLleu_17238</name>
</gene>
<evidence type="ECO:0000256" key="1">
    <source>
        <dbReference type="ARBA" id="ARBA00005851"/>
    </source>
</evidence>
<proteinExistence type="inferred from homology"/>
<dbReference type="OrthoDB" id="255819at2759"/>
<keyword evidence="3" id="KW-1185">Reference proteome</keyword>
<comment type="similarity">
    <text evidence="1">Belongs to the MIF family.</text>
</comment>
<accession>A0A9Q1C6F0</accession>
<dbReference type="SUPFAM" id="SSF55331">
    <property type="entry name" value="Tautomerase/MIF"/>
    <property type="match status" value="1"/>
</dbReference>
<dbReference type="Pfam" id="PF01187">
    <property type="entry name" value="MIF"/>
    <property type="match status" value="1"/>
</dbReference>
<organism evidence="2 3">
    <name type="scientific">Holothuria leucospilota</name>
    <name type="common">Black long sea cucumber</name>
    <name type="synonym">Mertensiothuria leucospilota</name>
    <dbReference type="NCBI Taxonomy" id="206669"/>
    <lineage>
        <taxon>Eukaryota</taxon>
        <taxon>Metazoa</taxon>
        <taxon>Echinodermata</taxon>
        <taxon>Eleutherozoa</taxon>
        <taxon>Echinozoa</taxon>
        <taxon>Holothuroidea</taxon>
        <taxon>Aspidochirotacea</taxon>
        <taxon>Aspidochirotida</taxon>
        <taxon>Holothuriidae</taxon>
        <taxon>Holothuria</taxon>
    </lineage>
</organism>
<dbReference type="Gene3D" id="3.30.429.10">
    <property type="entry name" value="Macrophage Migration Inhibitory Factor"/>
    <property type="match status" value="1"/>
</dbReference>
<evidence type="ECO:0000313" key="3">
    <source>
        <dbReference type="Proteomes" id="UP001152320"/>
    </source>
</evidence>
<evidence type="ECO:0000313" key="2">
    <source>
        <dbReference type="EMBL" id="KAJ8039497.1"/>
    </source>
</evidence>
<reference evidence="2" key="1">
    <citation type="submission" date="2021-10" db="EMBL/GenBank/DDBJ databases">
        <title>Tropical sea cucumber genome reveals ecological adaptation and Cuvierian tubules defense mechanism.</title>
        <authorList>
            <person name="Chen T."/>
        </authorList>
    </citation>
    <scope>NUCLEOTIDE SEQUENCE</scope>
    <source>
        <strain evidence="2">Nanhai2018</strain>
        <tissue evidence="2">Muscle</tissue>
    </source>
</reference>
<dbReference type="InterPro" id="IPR014347">
    <property type="entry name" value="Tautomerase/MIF_sf"/>
</dbReference>
<name>A0A9Q1C6F0_HOLLE</name>
<dbReference type="AlphaFoldDB" id="A0A9Q1C6F0"/>
<comment type="caution">
    <text evidence="2">The sequence shown here is derived from an EMBL/GenBank/DDBJ whole genome shotgun (WGS) entry which is preliminary data.</text>
</comment>
<dbReference type="EMBL" id="JAIZAY010000007">
    <property type="protein sequence ID" value="KAJ8039497.1"/>
    <property type="molecule type" value="Genomic_DNA"/>
</dbReference>
<dbReference type="Proteomes" id="UP001152320">
    <property type="component" value="Chromosome 7"/>
</dbReference>
<sequence>MRCVIHTSAGEDVFSDAFRAKFLRKLEEWFAVDHDIALWVRPELRLFRNLSSSPCGYVEVFGFDKVKDPSYTRVLTKNITAFVTNETGIPAERFFVLFRQVWETNFALPGGDLLCEQ</sequence>
<protein>
    <submittedName>
        <fullName evidence="2">Uncharacterized protein</fullName>
    </submittedName>
</protein>